<dbReference type="Pfam" id="PF03927">
    <property type="entry name" value="NapD"/>
    <property type="match status" value="1"/>
</dbReference>
<dbReference type="AlphaFoldDB" id="A0A943UZN4"/>
<dbReference type="GO" id="GO:0005048">
    <property type="term" value="F:signal sequence binding"/>
    <property type="evidence" value="ECO:0007669"/>
    <property type="project" value="UniProtKB-UniRule"/>
</dbReference>
<comment type="function">
    <text evidence="1">Chaperone for NapA, the catalytic subunit of the periplasmic nitrate reductase. It binds directly and specifically to the twin-arginine signal peptide of NapA, preventing premature interaction with the Tat translocase and premature export.</text>
</comment>
<dbReference type="Gene3D" id="3.30.70.920">
    <property type="match status" value="1"/>
</dbReference>
<name>A0A943UZN4_9ACTN</name>
<reference evidence="2" key="1">
    <citation type="submission" date="2021-02" db="EMBL/GenBank/DDBJ databases">
        <title>Infant gut strain persistence is associated with maternal origin, phylogeny, and functional potential including surface adhesion and iron acquisition.</title>
        <authorList>
            <person name="Lou Y.C."/>
        </authorList>
    </citation>
    <scope>NUCLEOTIDE SEQUENCE</scope>
    <source>
        <strain evidence="2">L2_039_000G1_dasL2_039_000G1_concoct_11</strain>
    </source>
</reference>
<organism evidence="2 3">
    <name type="scientific">Slackia piriformis</name>
    <dbReference type="NCBI Taxonomy" id="626934"/>
    <lineage>
        <taxon>Bacteria</taxon>
        <taxon>Bacillati</taxon>
        <taxon>Actinomycetota</taxon>
        <taxon>Coriobacteriia</taxon>
        <taxon>Eggerthellales</taxon>
        <taxon>Eggerthellaceae</taxon>
        <taxon>Slackia</taxon>
    </lineage>
</organism>
<comment type="subunit">
    <text evidence="1">Interacts with the cytoplasmic NapA precursor.</text>
</comment>
<keyword evidence="1" id="KW-0143">Chaperone</keyword>
<dbReference type="InterPro" id="IPR005623">
    <property type="entry name" value="Chaperone_NapD_NO3_reduct"/>
</dbReference>
<dbReference type="EMBL" id="JAGZSV010000007">
    <property type="protein sequence ID" value="MBS6940055.1"/>
    <property type="molecule type" value="Genomic_DNA"/>
</dbReference>
<comment type="similarity">
    <text evidence="1">Belongs to the NapD family.</text>
</comment>
<comment type="subcellular location">
    <subcellularLocation>
        <location evidence="1">Cytoplasm</location>
    </subcellularLocation>
</comment>
<gene>
    <name evidence="1" type="primary">napD</name>
    <name evidence="2" type="ORF">KH142_00945</name>
</gene>
<accession>A0A943UZN4</accession>
<keyword evidence="1" id="KW-0963">Cytoplasm</keyword>
<evidence type="ECO:0000313" key="3">
    <source>
        <dbReference type="Proteomes" id="UP000727506"/>
    </source>
</evidence>
<dbReference type="GO" id="GO:0051224">
    <property type="term" value="P:negative regulation of protein transport"/>
    <property type="evidence" value="ECO:0007669"/>
    <property type="project" value="UniProtKB-UniRule"/>
</dbReference>
<evidence type="ECO:0000256" key="1">
    <source>
        <dbReference type="HAMAP-Rule" id="MF_02200"/>
    </source>
</evidence>
<protein>
    <recommendedName>
        <fullName evidence="1">Chaperone NapD</fullName>
    </recommendedName>
    <alternativeName>
        <fullName evidence="1">NapA signal peptide-binding chaperone NapD</fullName>
    </alternativeName>
</protein>
<evidence type="ECO:0000313" key="2">
    <source>
        <dbReference type="EMBL" id="MBS6940055.1"/>
    </source>
</evidence>
<dbReference type="Proteomes" id="UP000727506">
    <property type="component" value="Unassembled WGS sequence"/>
</dbReference>
<dbReference type="HAMAP" id="MF_02200">
    <property type="entry name" value="NapD"/>
    <property type="match status" value="1"/>
</dbReference>
<dbReference type="GO" id="GO:0005737">
    <property type="term" value="C:cytoplasm"/>
    <property type="evidence" value="ECO:0007669"/>
    <property type="project" value="UniProtKB-SubCell"/>
</dbReference>
<comment type="caution">
    <text evidence="2">The sequence shown here is derived from an EMBL/GenBank/DDBJ whole genome shotgun (WGS) entry which is preliminary data.</text>
</comment>
<sequence>MVISSLVVEARPALAVRAAEAIAGMPGAEVHGVDEETGRIVVSVEARSIDESHAVASGFLSVEGVFAASLIYADFEDEQASPSCGR</sequence>
<proteinExistence type="inferred from homology"/>